<comment type="caution">
    <text evidence="1">The sequence shown here is derived from an EMBL/GenBank/DDBJ whole genome shotgun (WGS) entry which is preliminary data.</text>
</comment>
<evidence type="ECO:0000313" key="2">
    <source>
        <dbReference type="Proteomes" id="UP000663981"/>
    </source>
</evidence>
<keyword evidence="2" id="KW-1185">Reference proteome</keyword>
<sequence length="43" mass="4916">MNRTVTSLVSLGVGAAAYYFARSSNMTNNRSMRKLRKRVTKMF</sequence>
<proteinExistence type="predicted"/>
<dbReference type="RefSeq" id="WP_207981727.1">
    <property type="nucleotide sequence ID" value="NZ_JAGDEL010000026.1"/>
</dbReference>
<accession>A0ABS3N947</accession>
<dbReference type="EMBL" id="JAGDEL010000026">
    <property type="protein sequence ID" value="MBO1514822.1"/>
    <property type="molecule type" value="Genomic_DNA"/>
</dbReference>
<evidence type="ECO:0000313" key="1">
    <source>
        <dbReference type="EMBL" id="MBO1514822.1"/>
    </source>
</evidence>
<name>A0ABS3N947_9BACI</name>
<reference evidence="1 2" key="1">
    <citation type="submission" date="2021-03" db="EMBL/GenBank/DDBJ databases">
        <title>Whole genome sequence of Metabacillus bambusae BG109.</title>
        <authorList>
            <person name="Jeong J.W."/>
        </authorList>
    </citation>
    <scope>NUCLEOTIDE SEQUENCE [LARGE SCALE GENOMIC DNA]</scope>
    <source>
        <strain evidence="1 2">BG109</strain>
    </source>
</reference>
<protein>
    <submittedName>
        <fullName evidence="1">YrzQ family protein</fullName>
    </submittedName>
</protein>
<dbReference type="Pfam" id="PF13056">
    <property type="entry name" value="DUF3918"/>
    <property type="match status" value="1"/>
</dbReference>
<dbReference type="Proteomes" id="UP000663981">
    <property type="component" value="Unassembled WGS sequence"/>
</dbReference>
<dbReference type="InterPro" id="IPR025029">
    <property type="entry name" value="DUF3918"/>
</dbReference>
<gene>
    <name evidence="1" type="ORF">I7822_24620</name>
</gene>
<organism evidence="1 2">
    <name type="scientific">Metabacillus bambusae</name>
    <dbReference type="NCBI Taxonomy" id="2795218"/>
    <lineage>
        <taxon>Bacteria</taxon>
        <taxon>Bacillati</taxon>
        <taxon>Bacillota</taxon>
        <taxon>Bacilli</taxon>
        <taxon>Bacillales</taxon>
        <taxon>Bacillaceae</taxon>
        <taxon>Metabacillus</taxon>
    </lineage>
</organism>